<name>A0A7U3ZP73_RUNSL</name>
<proteinExistence type="predicted"/>
<dbReference type="InterPro" id="IPR036278">
    <property type="entry name" value="Sialidase_sf"/>
</dbReference>
<evidence type="ECO:0000313" key="3">
    <source>
        <dbReference type="Proteomes" id="UP000000493"/>
    </source>
</evidence>
<feature type="signal peptide" evidence="1">
    <location>
        <begin position="1"/>
        <end position="20"/>
    </location>
</feature>
<evidence type="ECO:0008006" key="4">
    <source>
        <dbReference type="Google" id="ProtNLM"/>
    </source>
</evidence>
<dbReference type="EMBL" id="CP002859">
    <property type="protein sequence ID" value="AEI50815.1"/>
    <property type="molecule type" value="Genomic_DNA"/>
</dbReference>
<keyword evidence="3" id="KW-1185">Reference proteome</keyword>
<evidence type="ECO:0000256" key="1">
    <source>
        <dbReference type="SAM" id="SignalP"/>
    </source>
</evidence>
<protein>
    <recommendedName>
        <fullName evidence="4">Photosynthesis system II assembly factor Ycf48/Hcf136-like domain-containing protein</fullName>
    </recommendedName>
</protein>
<reference evidence="2 3" key="2">
    <citation type="journal article" date="2012" name="Stand. Genomic Sci.">
        <title>Complete genome sequence of the aquatic bacterium Runella slithyformis type strain (LSU 4(T)).</title>
        <authorList>
            <person name="Copeland A."/>
            <person name="Zhang X."/>
            <person name="Misra M."/>
            <person name="Lapidus A."/>
            <person name="Nolan M."/>
            <person name="Lucas S."/>
            <person name="Deshpande S."/>
            <person name="Cheng J.F."/>
            <person name="Tapia R."/>
            <person name="Goodwin L.A."/>
            <person name="Pitluck S."/>
            <person name="Liolios K."/>
            <person name="Pagani I."/>
            <person name="Ivanova N."/>
            <person name="Mikhailova N."/>
            <person name="Pati A."/>
            <person name="Chen A."/>
            <person name="Palaniappan K."/>
            <person name="Land M."/>
            <person name="Hauser L."/>
            <person name="Pan C."/>
            <person name="Jeffries C.D."/>
            <person name="Detter J.C."/>
            <person name="Brambilla E.M."/>
            <person name="Rohde M."/>
            <person name="Djao O.D."/>
            <person name="Goker M."/>
            <person name="Sikorski J."/>
            <person name="Tindall B.J."/>
            <person name="Woyke T."/>
            <person name="Bristow J."/>
            <person name="Eisen J.A."/>
            <person name="Markowitz V."/>
            <person name="Hugenholtz P."/>
            <person name="Kyrpides N.C."/>
            <person name="Klenk H.P."/>
            <person name="Mavromatis K."/>
        </authorList>
    </citation>
    <scope>NUCLEOTIDE SEQUENCE [LARGE SCALE GENOMIC DNA]</scope>
    <source>
        <strain evidence="3">ATCC 29530 / DSM 19594 / LMG 11500 / NCIMB 11436 / LSU 4</strain>
    </source>
</reference>
<feature type="chain" id="PRO_5031131158" description="Photosynthesis system II assembly factor Ycf48/Hcf136-like domain-containing protein" evidence="1">
    <location>
        <begin position="21"/>
        <end position="181"/>
    </location>
</feature>
<reference evidence="3" key="1">
    <citation type="submission" date="2011-06" db="EMBL/GenBank/DDBJ databases">
        <title>The complete genome of chromosome of Runella slithyformis DSM 19594.</title>
        <authorList>
            <consortium name="US DOE Joint Genome Institute (JGI-PGF)"/>
            <person name="Lucas S."/>
            <person name="Han J."/>
            <person name="Lapidus A."/>
            <person name="Bruce D."/>
            <person name="Goodwin L."/>
            <person name="Pitluck S."/>
            <person name="Peters L."/>
            <person name="Kyrpides N."/>
            <person name="Mavromatis K."/>
            <person name="Ivanova N."/>
            <person name="Ovchinnikova G."/>
            <person name="Zhang X."/>
            <person name="Misra M."/>
            <person name="Detter J.C."/>
            <person name="Tapia R."/>
            <person name="Han C."/>
            <person name="Land M."/>
            <person name="Hauser L."/>
            <person name="Markowitz V."/>
            <person name="Cheng J.-F."/>
            <person name="Hugenholtz P."/>
            <person name="Woyke T."/>
            <person name="Wu D."/>
            <person name="Tindall B."/>
            <person name="Faehrich R."/>
            <person name="Brambilla E."/>
            <person name="Klenk H.-P."/>
            <person name="Eisen J.A."/>
        </authorList>
    </citation>
    <scope>NUCLEOTIDE SEQUENCE [LARGE SCALE GENOMIC DNA]</scope>
    <source>
        <strain evidence="3">ATCC 29530 / DSM 19594 / LMG 11500 / NCIMB 11436 / LSU 4</strain>
    </source>
</reference>
<gene>
    <name evidence="2" type="ordered locus">Runsl_4493</name>
</gene>
<evidence type="ECO:0000313" key="2">
    <source>
        <dbReference type="EMBL" id="AEI50815.1"/>
    </source>
</evidence>
<organism evidence="2 3">
    <name type="scientific">Runella slithyformis (strain ATCC 29530 / DSM 19594 / LMG 11500 / NCIMB 11436 / LSU 4)</name>
    <dbReference type="NCBI Taxonomy" id="761193"/>
    <lineage>
        <taxon>Bacteria</taxon>
        <taxon>Pseudomonadati</taxon>
        <taxon>Bacteroidota</taxon>
        <taxon>Cytophagia</taxon>
        <taxon>Cytophagales</taxon>
        <taxon>Spirosomataceae</taxon>
        <taxon>Runella</taxon>
    </lineage>
</organism>
<dbReference type="KEGG" id="rsi:Runsl_4493"/>
<keyword evidence="1" id="KW-0732">Signal</keyword>
<accession>A0A7U3ZP73</accession>
<dbReference type="Proteomes" id="UP000000493">
    <property type="component" value="Chromosome"/>
</dbReference>
<dbReference type="SUPFAM" id="SSF50939">
    <property type="entry name" value="Sialidases"/>
    <property type="match status" value="1"/>
</dbReference>
<dbReference type="RefSeq" id="WP_013930107.1">
    <property type="nucleotide sequence ID" value="NC_015703.1"/>
</dbReference>
<dbReference type="AlphaFoldDB" id="A0A7U3ZP73"/>
<sequence>MLKIESLLVVFCLACPLTWAQSNGSVLKSWRLNELGKLQSSINAGATWDNIDCPIESPLNAFYVLNSEEAWAVGQNATVLRWDGEKWSELLVFSTENLLSVYFQDAQNGWAVGTNGTILFWNGLSWNPEESPTTETLIGIKRIANGSVQLTALSGLSYERINGQWKAPAPILSASMVHPPK</sequence>